<evidence type="ECO:0000313" key="1">
    <source>
        <dbReference type="EMBL" id="SKC36045.1"/>
    </source>
</evidence>
<protein>
    <submittedName>
        <fullName evidence="1">Uncharacterized protein</fullName>
    </submittedName>
</protein>
<dbReference type="AlphaFoldDB" id="A0A1T5IA40"/>
<sequence length="128" mass="12627">MLAAGALTGCSTVEGIVAEQVDNATCAIGSGVIDQVSTNVSDAIAQIQVDPSGALNTLETARTALAAAGATAVEGSETADAIAGLRSTVDDLIALADDAVDGTSVDPQALADLQEQSEAQIKQLVGIC</sequence>
<reference evidence="1 2" key="1">
    <citation type="submission" date="2017-02" db="EMBL/GenBank/DDBJ databases">
        <authorList>
            <person name="Peterson S.W."/>
        </authorList>
    </citation>
    <scope>NUCLEOTIDE SEQUENCE [LARGE SCALE GENOMIC DNA]</scope>
    <source>
        <strain evidence="1 2">VKM Ac-2059</strain>
    </source>
</reference>
<gene>
    <name evidence="1" type="ORF">SAMN06309945_0143</name>
</gene>
<keyword evidence="2" id="KW-1185">Reference proteome</keyword>
<name>A0A1T5IA40_9MICO</name>
<accession>A0A1T5IA40</accession>
<proteinExistence type="predicted"/>
<evidence type="ECO:0000313" key="2">
    <source>
        <dbReference type="Proteomes" id="UP000190857"/>
    </source>
</evidence>
<dbReference type="Proteomes" id="UP000190857">
    <property type="component" value="Unassembled WGS sequence"/>
</dbReference>
<organism evidence="1 2">
    <name type="scientific">Okibacterium fritillariae</name>
    <dbReference type="NCBI Taxonomy" id="123320"/>
    <lineage>
        <taxon>Bacteria</taxon>
        <taxon>Bacillati</taxon>
        <taxon>Actinomycetota</taxon>
        <taxon>Actinomycetes</taxon>
        <taxon>Micrococcales</taxon>
        <taxon>Microbacteriaceae</taxon>
        <taxon>Okibacterium</taxon>
    </lineage>
</organism>
<dbReference type="EMBL" id="FUZP01000001">
    <property type="protein sequence ID" value="SKC36045.1"/>
    <property type="molecule type" value="Genomic_DNA"/>
</dbReference>